<dbReference type="RefSeq" id="XP_065652512.1">
    <property type="nucleotide sequence ID" value="XM_065796440.1"/>
</dbReference>
<reference evidence="3" key="1">
    <citation type="submission" date="2025-08" db="UniProtKB">
        <authorList>
            <consortium name="RefSeq"/>
        </authorList>
    </citation>
    <scope>IDENTIFICATION</scope>
</reference>
<dbReference type="Proteomes" id="UP001652625">
    <property type="component" value="Chromosome 04"/>
</dbReference>
<gene>
    <name evidence="3" type="primary">LOC136079833</name>
</gene>
<sequence length="100" mass="11479">MDTNDCDSAHPDPKCQRAVEYKKFNNAMDTNDCDSAHPDPKCQRAVEYKKFNNAMDTNDCDSAHPDPKCQNAAHELRRPMPRKHRMFSQSNLFDDSTDSN</sequence>
<accession>A0ABM4BTQ1</accession>
<evidence type="ECO:0000256" key="1">
    <source>
        <dbReference type="SAM" id="MobiDB-lite"/>
    </source>
</evidence>
<evidence type="ECO:0000313" key="3">
    <source>
        <dbReference type="RefSeq" id="XP_065652512.1"/>
    </source>
</evidence>
<keyword evidence="2" id="KW-1185">Reference proteome</keyword>
<feature type="region of interest" description="Disordered" evidence="1">
    <location>
        <begin position="74"/>
        <end position="100"/>
    </location>
</feature>
<protein>
    <submittedName>
        <fullName evidence="3">Uncharacterized protein LOC136079833</fullName>
    </submittedName>
</protein>
<evidence type="ECO:0000313" key="2">
    <source>
        <dbReference type="Proteomes" id="UP001652625"/>
    </source>
</evidence>
<dbReference type="GeneID" id="136079833"/>
<name>A0ABM4BTQ1_HYDVU</name>
<organism evidence="2 3">
    <name type="scientific">Hydra vulgaris</name>
    <name type="common">Hydra</name>
    <name type="synonym">Hydra attenuata</name>
    <dbReference type="NCBI Taxonomy" id="6087"/>
    <lineage>
        <taxon>Eukaryota</taxon>
        <taxon>Metazoa</taxon>
        <taxon>Cnidaria</taxon>
        <taxon>Hydrozoa</taxon>
        <taxon>Hydroidolina</taxon>
        <taxon>Anthoathecata</taxon>
        <taxon>Aplanulata</taxon>
        <taxon>Hydridae</taxon>
        <taxon>Hydra</taxon>
    </lineage>
</organism>
<proteinExistence type="predicted"/>